<accession>A0ABZ0U0J8</accession>
<dbReference type="Proteomes" id="UP001322744">
    <property type="component" value="Chromosome"/>
</dbReference>
<organism evidence="2 3">
    <name type="scientific">Anaerocellum danielii</name>
    <dbReference type="NCBI Taxonomy" id="1387557"/>
    <lineage>
        <taxon>Bacteria</taxon>
        <taxon>Bacillati</taxon>
        <taxon>Bacillota</taxon>
        <taxon>Bacillota incertae sedis</taxon>
        <taxon>Caldicellulosiruptorales</taxon>
        <taxon>Caldicellulosiruptoraceae</taxon>
        <taxon>Anaerocellum</taxon>
    </lineage>
</organism>
<evidence type="ECO:0000313" key="3">
    <source>
        <dbReference type="Proteomes" id="UP001322744"/>
    </source>
</evidence>
<evidence type="ECO:0000313" key="2">
    <source>
        <dbReference type="EMBL" id="WPX09251.1"/>
    </source>
</evidence>
<proteinExistence type="predicted"/>
<evidence type="ECO:0000256" key="1">
    <source>
        <dbReference type="SAM" id="Phobius"/>
    </source>
</evidence>
<gene>
    <name evidence="2" type="ORF">SOJ16_000445</name>
</gene>
<keyword evidence="3" id="KW-1185">Reference proteome</keyword>
<keyword evidence="1" id="KW-0472">Membrane</keyword>
<feature type="transmembrane region" description="Helical" evidence="1">
    <location>
        <begin position="12"/>
        <end position="36"/>
    </location>
</feature>
<keyword evidence="1" id="KW-1133">Transmembrane helix</keyword>
<protein>
    <submittedName>
        <fullName evidence="2">Uncharacterized protein</fullName>
    </submittedName>
</protein>
<keyword evidence="1" id="KW-0812">Transmembrane</keyword>
<name>A0ABZ0U0J8_9FIRM</name>
<sequence>MRLGKKILRGCLIIVLLVIVFLVFIIGSTAFLIYVVPHEPIKEEKIVKCEGQFLDLLIFDKKAKPQLEKLTSNWLYINVAHFI</sequence>
<dbReference type="RefSeq" id="WP_052661784.1">
    <property type="nucleotide sequence ID" value="NZ_CP139957.1"/>
</dbReference>
<dbReference type="EMBL" id="CP139957">
    <property type="protein sequence ID" value="WPX09251.1"/>
    <property type="molecule type" value="Genomic_DNA"/>
</dbReference>
<reference evidence="2 3" key="1">
    <citation type="submission" date="2023-12" db="EMBL/GenBank/DDBJ databases">
        <authorList>
            <person name="Manesh M.J.H."/>
            <person name="Bing R.G."/>
            <person name="Willard D.J."/>
            <person name="Kelly R.M."/>
        </authorList>
    </citation>
    <scope>NUCLEOTIDE SEQUENCE [LARGE SCALE GENOMIC DNA]</scope>
    <source>
        <strain evidence="2 3">DSM 8977</strain>
    </source>
</reference>